<dbReference type="EMBL" id="SBAP01000020">
    <property type="protein sequence ID" value="RXZ68998.1"/>
    <property type="molecule type" value="Genomic_DNA"/>
</dbReference>
<dbReference type="AlphaFoldDB" id="A0A4Q2KU01"/>
<proteinExistence type="predicted"/>
<sequence>MAFRHGVTGNESPTRLIAAVSDGITPVYVGTAPINLCKKQYINEPMLCSSYAEAVEHFGYSDDFENYTLCEAIDTHFSKFNIGPIVLINVLDPSKHKKEVSNKSISQIDGMYLLEDTGILVDTVVITSPFEHTKKFNEKGQLLLIPTVEKSGAIQVSYSTLDLSVIKAKDIIGGIDGETGKKTGLEAVADVFPKYRKVPSLLLAPKWSTDSTVAAVIEAKARKINGHFQAMGLVDLDTTKVKKYGDATKAKNDNNISSTFLDVSFPKIALGNQQYHISTQKAALLQLLAFNSEDVPFKSPSNQNMKGDSSVLADGTAIRLGLDEANYLNSQGISTVINWIGGWRFWGNRTSCYPAVSDPKDAFIVSRMMFNWLINSLVLTYWQKVDSPTNKVLIETITDSINIWLNGLVAAGKIVGARVEFRRADNPTTSLIDGKIKFKLYFTPALPAEEIIFDLEIDTKYYENLF</sequence>
<gene>
    <name evidence="1" type="ORF">EPT53_08270</name>
</gene>
<dbReference type="PANTHER" id="PTHR35861">
    <property type="match status" value="1"/>
</dbReference>
<evidence type="ECO:0000313" key="2">
    <source>
        <dbReference type="Proteomes" id="UP000289216"/>
    </source>
</evidence>
<protein>
    <submittedName>
        <fullName evidence="1">Phage tail sheath family protein</fullName>
    </submittedName>
</protein>
<accession>A0A4Q2KU01</accession>
<dbReference type="PANTHER" id="PTHR35861:SF2">
    <property type="entry name" value="FELS-2 PROPHAGE PROTEIN"/>
    <property type="match status" value="1"/>
</dbReference>
<evidence type="ECO:0000313" key="1">
    <source>
        <dbReference type="EMBL" id="RXZ68998.1"/>
    </source>
</evidence>
<name>A0A4Q2KU01_9FUSO</name>
<dbReference type="InterPro" id="IPR052042">
    <property type="entry name" value="Tail_sheath_structural"/>
</dbReference>
<comment type="caution">
    <text evidence="1">The sequence shown here is derived from an EMBL/GenBank/DDBJ whole genome shotgun (WGS) entry which is preliminary data.</text>
</comment>
<dbReference type="Proteomes" id="UP000289216">
    <property type="component" value="Unassembled WGS sequence"/>
</dbReference>
<dbReference type="RefSeq" id="WP_129491442.1">
    <property type="nucleotide sequence ID" value="NZ_SBAP01000020.1"/>
</dbReference>
<organism evidence="1 2">
    <name type="scientific">Fusobacterium necrophorum</name>
    <dbReference type="NCBI Taxonomy" id="859"/>
    <lineage>
        <taxon>Bacteria</taxon>
        <taxon>Fusobacteriati</taxon>
        <taxon>Fusobacteriota</taxon>
        <taxon>Fusobacteriia</taxon>
        <taxon>Fusobacteriales</taxon>
        <taxon>Fusobacteriaceae</taxon>
        <taxon>Fusobacterium</taxon>
    </lineage>
</organism>
<reference evidence="1 2" key="1">
    <citation type="submission" date="2019-01" db="EMBL/GenBank/DDBJ databases">
        <title>Fusobacterium necrophorum Isolated From the Uterus of Dairy Cows.</title>
        <authorList>
            <person name="Francis A.M."/>
        </authorList>
    </citation>
    <scope>NUCLEOTIDE SEQUENCE [LARGE SCALE GENOMIC DNA]</scope>
    <source>
        <strain evidence="1 2">KG35</strain>
    </source>
</reference>